<comment type="caution">
    <text evidence="2">The sequence shown here is derived from an EMBL/GenBank/DDBJ whole genome shotgun (WGS) entry which is preliminary data.</text>
</comment>
<dbReference type="InterPro" id="IPR050662">
    <property type="entry name" value="Sec-metab_biosynth-thioest"/>
</dbReference>
<sequence length="377" mass="42463">MSTSLVFPLRPPARAEFVEIAPGVRWARLPMPYRLDHINVWIIEDGSGWALVDTGLRTQETMDIWAEMIARPPLSGPLTRVLATHSHADHLGLAGWLTRKHGVELWISRREYLMCRTLLSDRSNQAPAHALQFYRQAGWGEEAVERYRIRFGDVGAQFSPLPDSFRSMQDGMRLQIGRNEWEVVIGSGHSPEGASLYCPALKVLISGDHILPHISSNVPVYHSEPEANPLAEWFSSMEHMKRRIPDDVLVAPGHHDVFRGLHARIDHLVRGQWQALDRLRMLLAQPRRVVDVFGALFRSLVSEADPDQLWMATGEALANLNYLIGAGEAVKVLRDGIAWYQRPRRSGHVQRADRLTDVGSSTECGLSDHNRISVALD</sequence>
<evidence type="ECO:0000259" key="1">
    <source>
        <dbReference type="SMART" id="SM00849"/>
    </source>
</evidence>
<dbReference type="SUPFAM" id="SSF56281">
    <property type="entry name" value="Metallo-hydrolase/oxidoreductase"/>
    <property type="match status" value="1"/>
</dbReference>
<dbReference type="EMBL" id="VITW01000009">
    <property type="protein sequence ID" value="TWB69415.1"/>
    <property type="molecule type" value="Genomic_DNA"/>
</dbReference>
<feature type="domain" description="Metallo-beta-lactamase" evidence="1">
    <location>
        <begin position="37"/>
        <end position="254"/>
    </location>
</feature>
<name>A0A560HZ04_9BRAD</name>
<protein>
    <submittedName>
        <fullName evidence="2">Glyoxylase-like metal-dependent hydrolase (Beta-lactamase superfamily II)</fullName>
    </submittedName>
</protein>
<evidence type="ECO:0000313" key="3">
    <source>
        <dbReference type="Proteomes" id="UP000315914"/>
    </source>
</evidence>
<dbReference type="PANTHER" id="PTHR23131">
    <property type="entry name" value="ENDORIBONUCLEASE LACTB2"/>
    <property type="match status" value="1"/>
</dbReference>
<dbReference type="Proteomes" id="UP000315914">
    <property type="component" value="Unassembled WGS sequence"/>
</dbReference>
<dbReference type="Pfam" id="PF00753">
    <property type="entry name" value="Lactamase_B"/>
    <property type="match status" value="1"/>
</dbReference>
<evidence type="ECO:0000313" key="2">
    <source>
        <dbReference type="EMBL" id="TWB69415.1"/>
    </source>
</evidence>
<dbReference type="Gene3D" id="3.60.15.10">
    <property type="entry name" value="Ribonuclease Z/Hydroxyacylglutathione hydrolase-like"/>
    <property type="match status" value="1"/>
</dbReference>
<dbReference type="PANTHER" id="PTHR23131:SF4">
    <property type="entry name" value="METALLO-BETA-LACTAMASE SUPERFAMILY POTEIN"/>
    <property type="match status" value="1"/>
</dbReference>
<dbReference type="GO" id="GO:0016787">
    <property type="term" value="F:hydrolase activity"/>
    <property type="evidence" value="ECO:0007669"/>
    <property type="project" value="UniProtKB-KW"/>
</dbReference>
<gene>
    <name evidence="2" type="ORF">FBZ95_10911</name>
</gene>
<keyword evidence="2" id="KW-0378">Hydrolase</keyword>
<dbReference type="InterPro" id="IPR036866">
    <property type="entry name" value="RibonucZ/Hydroxyglut_hydro"/>
</dbReference>
<dbReference type="AlphaFoldDB" id="A0A560HZ04"/>
<dbReference type="InterPro" id="IPR001279">
    <property type="entry name" value="Metallo-B-lactamas"/>
</dbReference>
<dbReference type="OrthoDB" id="2971563at2"/>
<reference evidence="2 3" key="1">
    <citation type="submission" date="2019-06" db="EMBL/GenBank/DDBJ databases">
        <title>Genomic Encyclopedia of Type Strains, Phase IV (KMG-V): Genome sequencing to study the core and pangenomes of soil and plant-associated prokaryotes.</title>
        <authorList>
            <person name="Whitman W."/>
        </authorList>
    </citation>
    <scope>NUCLEOTIDE SEQUENCE [LARGE SCALE GENOMIC DNA]</scope>
    <source>
        <strain evidence="2 3">BR 10556</strain>
    </source>
</reference>
<accession>A0A560HZ04</accession>
<keyword evidence="3" id="KW-1185">Reference proteome</keyword>
<organism evidence="2 3">
    <name type="scientific">Bradyrhizobium sacchari</name>
    <dbReference type="NCBI Taxonomy" id="1399419"/>
    <lineage>
        <taxon>Bacteria</taxon>
        <taxon>Pseudomonadati</taxon>
        <taxon>Pseudomonadota</taxon>
        <taxon>Alphaproteobacteria</taxon>
        <taxon>Hyphomicrobiales</taxon>
        <taxon>Nitrobacteraceae</taxon>
        <taxon>Bradyrhizobium</taxon>
    </lineage>
</organism>
<dbReference type="SMART" id="SM00849">
    <property type="entry name" value="Lactamase_B"/>
    <property type="match status" value="1"/>
</dbReference>
<proteinExistence type="predicted"/>